<dbReference type="EMBL" id="GBRH01229930">
    <property type="protein sequence ID" value="JAD67965.1"/>
    <property type="molecule type" value="Transcribed_RNA"/>
</dbReference>
<organism evidence="1">
    <name type="scientific">Arundo donax</name>
    <name type="common">Giant reed</name>
    <name type="synonym">Donax arundinaceus</name>
    <dbReference type="NCBI Taxonomy" id="35708"/>
    <lineage>
        <taxon>Eukaryota</taxon>
        <taxon>Viridiplantae</taxon>
        <taxon>Streptophyta</taxon>
        <taxon>Embryophyta</taxon>
        <taxon>Tracheophyta</taxon>
        <taxon>Spermatophyta</taxon>
        <taxon>Magnoliopsida</taxon>
        <taxon>Liliopsida</taxon>
        <taxon>Poales</taxon>
        <taxon>Poaceae</taxon>
        <taxon>PACMAD clade</taxon>
        <taxon>Arundinoideae</taxon>
        <taxon>Arundineae</taxon>
        <taxon>Arundo</taxon>
    </lineage>
</organism>
<accession>A0A0A9C3I9</accession>
<evidence type="ECO:0000313" key="1">
    <source>
        <dbReference type="EMBL" id="JAD67965.1"/>
    </source>
</evidence>
<name>A0A0A9C3I9_ARUDO</name>
<protein>
    <submittedName>
        <fullName evidence="1">Uncharacterized protein</fullName>
    </submittedName>
</protein>
<sequence length="34" mass="3847">MLVSFYFSGIFHDANDSMALQVLCPIWAQLIVLC</sequence>
<proteinExistence type="predicted"/>
<reference evidence="1" key="2">
    <citation type="journal article" date="2015" name="Data Brief">
        <title>Shoot transcriptome of the giant reed, Arundo donax.</title>
        <authorList>
            <person name="Barrero R.A."/>
            <person name="Guerrero F.D."/>
            <person name="Moolhuijzen P."/>
            <person name="Goolsby J.A."/>
            <person name="Tidwell J."/>
            <person name="Bellgard S.E."/>
            <person name="Bellgard M.I."/>
        </authorList>
    </citation>
    <scope>NUCLEOTIDE SEQUENCE</scope>
    <source>
        <tissue evidence="1">Shoot tissue taken approximately 20 cm above the soil surface</tissue>
    </source>
</reference>
<reference evidence="1" key="1">
    <citation type="submission" date="2014-09" db="EMBL/GenBank/DDBJ databases">
        <authorList>
            <person name="Magalhaes I.L.F."/>
            <person name="Oliveira U."/>
            <person name="Santos F.R."/>
            <person name="Vidigal T.H.D.A."/>
            <person name="Brescovit A.D."/>
            <person name="Santos A.J."/>
        </authorList>
    </citation>
    <scope>NUCLEOTIDE SEQUENCE</scope>
    <source>
        <tissue evidence="1">Shoot tissue taken approximately 20 cm above the soil surface</tissue>
    </source>
</reference>
<dbReference type="AlphaFoldDB" id="A0A0A9C3I9"/>